<feature type="repeat" description="WD" evidence="13">
    <location>
        <begin position="575"/>
        <end position="609"/>
    </location>
</feature>
<dbReference type="InterPro" id="IPR036322">
    <property type="entry name" value="WD40_repeat_dom_sf"/>
</dbReference>
<keyword evidence="5 13" id="KW-0853">WD repeat</keyword>
<evidence type="ECO:0000256" key="8">
    <source>
        <dbReference type="ARBA" id="ARBA00023054"/>
    </source>
</evidence>
<dbReference type="FunFam" id="2.130.10.10:FF:000199">
    <property type="entry name" value="autophagy-related protein 16-2 isoform X1"/>
    <property type="match status" value="1"/>
</dbReference>
<gene>
    <name evidence="16" type="primary">LOC108277834</name>
</gene>
<dbReference type="AlphaFoldDB" id="A0A2D0SUT7"/>
<evidence type="ECO:0000256" key="5">
    <source>
        <dbReference type="ARBA" id="ARBA00022574"/>
    </source>
</evidence>
<evidence type="ECO:0000256" key="10">
    <source>
        <dbReference type="ARBA" id="ARBA00068248"/>
    </source>
</evidence>
<sequence length="609" mass="68642">MATTECTKPGRQFTKTSPDPQHSEPWKRHIIRQLKYRDKAQKIVFQDVIRSYVKLLERCAQSAVITQGLISSPRLFPSSDDLSSLKTATGELAYKVLELQQEIKIKDTFLERQHTRLHDTQNSLMVVELEKGRLNSDVKKMTDNNLLLKSKYDTLRERYQHLDEVYRNEKLHGSDILEDMIHFKEQAAARMNHRNERRLRARQAGLHKELEVAASESLNTEKVSQSVSLPSSPLLHRNESGEVLERSPLRPFRSASVTSPRILGSIRGLFEGAVQDIMQIKVKSLRKKRRGNSVSSLEEDRYTPLVCLVARVPTKVIHAVDAHELGINAVRFSPQSNLLATGGTDRVIKLWDISSGMLHYRGTLDGSNEGITSIEFDSMGSRILAGSYDNSALIWRLDDSVPKFTLTGHSRKVTAARFRSNLRQVVTGSGDRTVKIWDLQRAACIQTIEVLSYCSDIVCSDYYIISGHFDRKIRFWDSRAASCTQEVPLQGRVTSLDISPNHRELLSCSRDESLQLVDLRMSKPRMAFRAEGFKCGSDSTKAIFSPDGSYLAAGSADGGVYIWNISTGNLETCLLDMHRTSVNAVAWSMSGEYMVSVDKSRCAILWSDI</sequence>
<organism evidence="15 16">
    <name type="scientific">Ictalurus punctatus</name>
    <name type="common">Channel catfish</name>
    <name type="synonym">Silurus punctatus</name>
    <dbReference type="NCBI Taxonomy" id="7998"/>
    <lineage>
        <taxon>Eukaryota</taxon>
        <taxon>Metazoa</taxon>
        <taxon>Chordata</taxon>
        <taxon>Craniata</taxon>
        <taxon>Vertebrata</taxon>
        <taxon>Euteleostomi</taxon>
        <taxon>Actinopterygii</taxon>
        <taxon>Neopterygii</taxon>
        <taxon>Teleostei</taxon>
        <taxon>Ostariophysi</taxon>
        <taxon>Siluriformes</taxon>
        <taxon>Ictaluridae</taxon>
        <taxon>Ictalurus</taxon>
    </lineage>
</organism>
<dbReference type="InterPro" id="IPR001680">
    <property type="entry name" value="WD40_rpt"/>
</dbReference>
<comment type="subcellular location">
    <subcellularLocation>
        <location evidence="1">Cytoplasm</location>
        <location evidence="1">Cytosol</location>
    </subcellularLocation>
</comment>
<dbReference type="PANTHER" id="PTHR19878:SF7">
    <property type="entry name" value="PROTEIN ATG16L2"/>
    <property type="match status" value="1"/>
</dbReference>
<keyword evidence="3" id="KW-0813">Transport</keyword>
<dbReference type="GO" id="GO:0000045">
    <property type="term" value="P:autophagosome assembly"/>
    <property type="evidence" value="ECO:0007669"/>
    <property type="project" value="InterPro"/>
</dbReference>
<evidence type="ECO:0000256" key="2">
    <source>
        <dbReference type="ARBA" id="ARBA00009271"/>
    </source>
</evidence>
<dbReference type="GO" id="GO:0034274">
    <property type="term" value="C:Atg12-Atg5-Atg16 complex"/>
    <property type="evidence" value="ECO:0007669"/>
    <property type="project" value="UniProtKB-ARBA"/>
</dbReference>
<evidence type="ECO:0000256" key="7">
    <source>
        <dbReference type="ARBA" id="ARBA00022927"/>
    </source>
</evidence>
<dbReference type="InterPro" id="IPR019775">
    <property type="entry name" value="WD40_repeat_CS"/>
</dbReference>
<dbReference type="GO" id="GO:0015031">
    <property type="term" value="P:protein transport"/>
    <property type="evidence" value="ECO:0007669"/>
    <property type="project" value="UniProtKB-KW"/>
</dbReference>
<proteinExistence type="inferred from homology"/>
<dbReference type="CTD" id="89849"/>
<dbReference type="KEGG" id="ipu:108277834"/>
<feature type="repeat" description="WD" evidence="13">
    <location>
        <begin position="364"/>
        <end position="405"/>
    </location>
</feature>
<dbReference type="RefSeq" id="XP_017346286.1">
    <property type="nucleotide sequence ID" value="XM_017490797.3"/>
</dbReference>
<keyword evidence="8" id="KW-0175">Coiled coil</keyword>
<dbReference type="SUPFAM" id="SSF50978">
    <property type="entry name" value="WD40 repeat-like"/>
    <property type="match status" value="1"/>
</dbReference>
<evidence type="ECO:0000256" key="6">
    <source>
        <dbReference type="ARBA" id="ARBA00022737"/>
    </source>
</evidence>
<keyword evidence="7" id="KW-0653">Protein transport</keyword>
<dbReference type="SMART" id="SM00320">
    <property type="entry name" value="WD40"/>
    <property type="match status" value="7"/>
</dbReference>
<keyword evidence="6" id="KW-0677">Repeat</keyword>
<evidence type="ECO:0000256" key="9">
    <source>
        <dbReference type="ARBA" id="ARBA00053879"/>
    </source>
</evidence>
<reference evidence="15" key="1">
    <citation type="journal article" date="2016" name="Nat. Commun.">
        <title>The channel catfish genome sequence provides insights into the evolution of scale formation in teleosts.</title>
        <authorList>
            <person name="Liu Z."/>
            <person name="Liu S."/>
            <person name="Yao J."/>
            <person name="Bao L."/>
            <person name="Zhang J."/>
            <person name="Li Y."/>
            <person name="Jiang C."/>
            <person name="Sun L."/>
            <person name="Wang R."/>
            <person name="Zhang Y."/>
            <person name="Zhou T."/>
            <person name="Zeng Q."/>
            <person name="Fu Q."/>
            <person name="Gao S."/>
            <person name="Li N."/>
            <person name="Koren S."/>
            <person name="Jiang Y."/>
            <person name="Zimin A."/>
            <person name="Xu P."/>
            <person name="Phillippy A.M."/>
            <person name="Geng X."/>
            <person name="Song L."/>
            <person name="Sun F."/>
            <person name="Li C."/>
            <person name="Wang X."/>
            <person name="Chen A."/>
            <person name="Jin Y."/>
            <person name="Yuan Z."/>
            <person name="Yang Y."/>
            <person name="Tan S."/>
            <person name="Peatman E."/>
            <person name="Lu J."/>
            <person name="Qin Z."/>
            <person name="Dunham R."/>
            <person name="Li Z."/>
            <person name="Sonstegard T."/>
            <person name="Feng J."/>
            <person name="Danzmann R.G."/>
            <person name="Schroeder S."/>
            <person name="Scheffler B."/>
            <person name="Duke M.V."/>
            <person name="Ballard L."/>
            <person name="Kucuktas H."/>
            <person name="Kaltenboeck L."/>
            <person name="Liu H."/>
            <person name="Armbruster J."/>
            <person name="Xie Y."/>
            <person name="Kirby M.L."/>
            <person name="Tian Y."/>
            <person name="Flanagan M.E."/>
            <person name="Mu W."/>
            <person name="Waldbieser G.C."/>
        </authorList>
    </citation>
    <scope>NUCLEOTIDE SEQUENCE [LARGE SCALE GENOMIC DNA]</scope>
    <source>
        <strain evidence="15">SDA103</strain>
    </source>
</reference>
<dbReference type="GeneID" id="108277834"/>
<evidence type="ECO:0000256" key="1">
    <source>
        <dbReference type="ARBA" id="ARBA00004514"/>
    </source>
</evidence>
<dbReference type="GO" id="GO:0005829">
    <property type="term" value="C:cytosol"/>
    <property type="evidence" value="ECO:0007669"/>
    <property type="project" value="UniProtKB-SubCell"/>
</dbReference>
<comment type="similarity">
    <text evidence="2">Belongs to the WD repeat ATG16 family.</text>
</comment>
<protein>
    <recommendedName>
        <fullName evidence="10">Protein Atg16l2</fullName>
    </recommendedName>
    <alternativeName>
        <fullName evidence="11">APG16-like 2</fullName>
    </alternativeName>
    <alternativeName>
        <fullName evidence="12">Autophagy-related protein 16-2</fullName>
    </alternativeName>
</protein>
<dbReference type="OrthoDB" id="6262491at2759"/>
<keyword evidence="4" id="KW-0963">Cytoplasm</keyword>
<evidence type="ECO:0000256" key="3">
    <source>
        <dbReference type="ARBA" id="ARBA00022448"/>
    </source>
</evidence>
<evidence type="ECO:0000256" key="4">
    <source>
        <dbReference type="ARBA" id="ARBA00022490"/>
    </source>
</evidence>
<name>A0A2D0SUT7_ICTPU</name>
<keyword evidence="15" id="KW-1185">Reference proteome</keyword>
<feature type="repeat" description="WD" evidence="13">
    <location>
        <begin position="544"/>
        <end position="573"/>
    </location>
</feature>
<dbReference type="PROSITE" id="PS00678">
    <property type="entry name" value="WD_REPEATS_1"/>
    <property type="match status" value="3"/>
</dbReference>
<evidence type="ECO:0000256" key="11">
    <source>
        <dbReference type="ARBA" id="ARBA00076331"/>
    </source>
</evidence>
<dbReference type="Gene3D" id="2.130.10.10">
    <property type="entry name" value="YVTN repeat-like/Quinoprotein amine dehydrogenase"/>
    <property type="match status" value="2"/>
</dbReference>
<dbReference type="Pfam" id="PF00400">
    <property type="entry name" value="WD40"/>
    <property type="match status" value="6"/>
</dbReference>
<dbReference type="InterPro" id="IPR045160">
    <property type="entry name" value="ATG16"/>
</dbReference>
<dbReference type="CDD" id="cd00200">
    <property type="entry name" value="WD40"/>
    <property type="match status" value="1"/>
</dbReference>
<evidence type="ECO:0000256" key="13">
    <source>
        <dbReference type="PROSITE-ProRule" id="PRU00221"/>
    </source>
</evidence>
<accession>A0A2D0SUT7</accession>
<dbReference type="PRINTS" id="PR00320">
    <property type="entry name" value="GPROTEINBRPT"/>
</dbReference>
<evidence type="ECO:0000313" key="16">
    <source>
        <dbReference type="RefSeq" id="XP_017346286.1"/>
    </source>
</evidence>
<dbReference type="PANTHER" id="PTHR19878">
    <property type="entry name" value="AUTOPHAGY PROTEIN 16-LIKE"/>
    <property type="match status" value="1"/>
</dbReference>
<feature type="repeat" description="WD" evidence="13">
    <location>
        <begin position="320"/>
        <end position="361"/>
    </location>
</feature>
<dbReference type="InterPro" id="IPR015943">
    <property type="entry name" value="WD40/YVTN_repeat-like_dom_sf"/>
</dbReference>
<dbReference type="PROSITE" id="PS50082">
    <property type="entry name" value="WD_REPEATS_2"/>
    <property type="match status" value="5"/>
</dbReference>
<feature type="repeat" description="WD" evidence="13">
    <location>
        <begin position="406"/>
        <end position="447"/>
    </location>
</feature>
<dbReference type="PROSITE" id="PS50294">
    <property type="entry name" value="WD_REPEATS_REGION"/>
    <property type="match status" value="4"/>
</dbReference>
<evidence type="ECO:0000256" key="12">
    <source>
        <dbReference type="ARBA" id="ARBA00082487"/>
    </source>
</evidence>
<evidence type="ECO:0000256" key="14">
    <source>
        <dbReference type="SAM" id="MobiDB-lite"/>
    </source>
</evidence>
<evidence type="ECO:0000313" key="15">
    <source>
        <dbReference type="Proteomes" id="UP000221080"/>
    </source>
</evidence>
<dbReference type="Proteomes" id="UP000221080">
    <property type="component" value="Chromosome 17"/>
</dbReference>
<dbReference type="InterPro" id="IPR020472">
    <property type="entry name" value="WD40_PAC1"/>
</dbReference>
<reference evidence="16" key="2">
    <citation type="submission" date="2025-08" db="UniProtKB">
        <authorList>
            <consortium name="RefSeq"/>
        </authorList>
    </citation>
    <scope>IDENTIFICATION</scope>
    <source>
        <tissue evidence="16">Blood</tissue>
    </source>
</reference>
<comment type="function">
    <text evidence="9">May play a role in regulating epithelial homeostasis in an ATG16L1-dependent manner.</text>
</comment>
<feature type="region of interest" description="Disordered" evidence="14">
    <location>
        <begin position="1"/>
        <end position="25"/>
    </location>
</feature>